<dbReference type="EMBL" id="NHYE01001378">
    <property type="protein sequence ID" value="PPQ96343.1"/>
    <property type="molecule type" value="Genomic_DNA"/>
</dbReference>
<comment type="caution">
    <text evidence="3">The sequence shown here is derived from an EMBL/GenBank/DDBJ whole genome shotgun (WGS) entry which is preliminary data.</text>
</comment>
<dbReference type="InterPro" id="IPR000073">
    <property type="entry name" value="AB_hydrolase_1"/>
</dbReference>
<keyword evidence="1" id="KW-0812">Transmembrane</keyword>
<dbReference type="PANTHER" id="PTHR43194">
    <property type="entry name" value="HYDROLASE ALPHA/BETA FOLD FAMILY"/>
    <property type="match status" value="1"/>
</dbReference>
<dbReference type="AlphaFoldDB" id="A0A409Y064"/>
<dbReference type="OrthoDB" id="9978720at2759"/>
<keyword evidence="1" id="KW-0472">Membrane</keyword>
<dbReference type="CDD" id="cd12809">
    <property type="entry name" value="Esterase_713_like-2"/>
    <property type="match status" value="1"/>
</dbReference>
<sequence length="391" mass="42724">MSPTSFILSASIPSAVILAFFAWQLGYDRKPPSTKSTQKQNIPGVLHRRSYFYIGGRYTPVGADATGSAICAGQMYVEHLVPGKVWRKFPILMIPGNGMTGTGFLNTPDGRMGWADYFMSQGYEIFVVDQPSRGRSPWQQGVDGPQSTKMTTLFIEQRFTATQKYGLWPQAGLFTQWPGAGTKGDPIFDNFYRSIMPSFVSSVEASEKMQSAGVALLDKIGPVILLTHSQSGQYGWSLADARPELVKGIIAIEPIGPPFINAVFAPASAARAYGISETPLTFSPPIQSASDLQMEANSSDEYHTCIQQVQPARKLVNLSKLPVLLVTSESGYHAVYDPCTVEFLKDAGVSVDFVNLPNVGIYGNGHLMFMEKNSLEIAEKVVGKWLKRTGL</sequence>
<dbReference type="SUPFAM" id="SSF53474">
    <property type="entry name" value="alpha/beta-Hydrolases"/>
    <property type="match status" value="1"/>
</dbReference>
<gene>
    <name evidence="3" type="ORF">CVT26_005027</name>
</gene>
<proteinExistence type="predicted"/>
<dbReference type="InterPro" id="IPR029058">
    <property type="entry name" value="AB_hydrolase_fold"/>
</dbReference>
<evidence type="ECO:0000313" key="3">
    <source>
        <dbReference type="EMBL" id="PPQ96343.1"/>
    </source>
</evidence>
<dbReference type="Proteomes" id="UP000284706">
    <property type="component" value="Unassembled WGS sequence"/>
</dbReference>
<organism evidence="3 4">
    <name type="scientific">Gymnopilus dilepis</name>
    <dbReference type="NCBI Taxonomy" id="231916"/>
    <lineage>
        <taxon>Eukaryota</taxon>
        <taxon>Fungi</taxon>
        <taxon>Dikarya</taxon>
        <taxon>Basidiomycota</taxon>
        <taxon>Agaricomycotina</taxon>
        <taxon>Agaricomycetes</taxon>
        <taxon>Agaricomycetidae</taxon>
        <taxon>Agaricales</taxon>
        <taxon>Agaricineae</taxon>
        <taxon>Hymenogastraceae</taxon>
        <taxon>Gymnopilus</taxon>
    </lineage>
</organism>
<feature type="transmembrane region" description="Helical" evidence="1">
    <location>
        <begin position="6"/>
        <end position="26"/>
    </location>
</feature>
<protein>
    <recommendedName>
        <fullName evidence="2">AB hydrolase-1 domain-containing protein</fullName>
    </recommendedName>
</protein>
<name>A0A409Y064_9AGAR</name>
<dbReference type="InterPro" id="IPR050228">
    <property type="entry name" value="Carboxylesterase_BioH"/>
</dbReference>
<dbReference type="PANTHER" id="PTHR43194:SF4">
    <property type="entry name" value="AB HYDROLASE-1 DOMAIN-CONTAINING PROTEIN"/>
    <property type="match status" value="1"/>
</dbReference>
<feature type="domain" description="AB hydrolase-1" evidence="2">
    <location>
        <begin position="91"/>
        <end position="378"/>
    </location>
</feature>
<evidence type="ECO:0000256" key="1">
    <source>
        <dbReference type="SAM" id="Phobius"/>
    </source>
</evidence>
<reference evidence="3 4" key="1">
    <citation type="journal article" date="2018" name="Evol. Lett.">
        <title>Horizontal gene cluster transfer increased hallucinogenic mushroom diversity.</title>
        <authorList>
            <person name="Reynolds H.T."/>
            <person name="Vijayakumar V."/>
            <person name="Gluck-Thaler E."/>
            <person name="Korotkin H.B."/>
            <person name="Matheny P.B."/>
            <person name="Slot J.C."/>
        </authorList>
    </citation>
    <scope>NUCLEOTIDE SEQUENCE [LARGE SCALE GENOMIC DNA]</scope>
    <source>
        <strain evidence="3 4">SRW20</strain>
    </source>
</reference>
<keyword evidence="4" id="KW-1185">Reference proteome</keyword>
<dbReference type="Gene3D" id="3.40.50.1820">
    <property type="entry name" value="alpha/beta hydrolase"/>
    <property type="match status" value="1"/>
</dbReference>
<evidence type="ECO:0000313" key="4">
    <source>
        <dbReference type="Proteomes" id="UP000284706"/>
    </source>
</evidence>
<dbReference type="STRING" id="231916.A0A409Y064"/>
<dbReference type="Pfam" id="PF12697">
    <property type="entry name" value="Abhydrolase_6"/>
    <property type="match status" value="1"/>
</dbReference>
<accession>A0A409Y064</accession>
<evidence type="ECO:0000259" key="2">
    <source>
        <dbReference type="Pfam" id="PF12697"/>
    </source>
</evidence>
<dbReference type="InParanoid" id="A0A409Y064"/>
<keyword evidence="1" id="KW-1133">Transmembrane helix</keyword>